<accession>A0A8T3CW06</accession>
<protein>
    <recommendedName>
        <fullName evidence="5">Apoptosis facilitator Bcl-2-like protein 14</fullName>
    </recommendedName>
</protein>
<proteinExistence type="predicted"/>
<dbReference type="SUPFAM" id="SSF56854">
    <property type="entry name" value="Bcl-2 inhibitors of programmed cell death"/>
    <property type="match status" value="1"/>
</dbReference>
<dbReference type="GO" id="GO:0006915">
    <property type="term" value="P:apoptotic process"/>
    <property type="evidence" value="ECO:0007669"/>
    <property type="project" value="UniProtKB-KW"/>
</dbReference>
<keyword evidence="2" id="KW-0053">Apoptosis</keyword>
<reference evidence="3" key="1">
    <citation type="submission" date="2021-01" db="EMBL/GenBank/DDBJ databases">
        <authorList>
            <person name="Zahm M."/>
            <person name="Roques C."/>
            <person name="Cabau C."/>
            <person name="Klopp C."/>
            <person name="Donnadieu C."/>
            <person name="Jouanno E."/>
            <person name="Lampietro C."/>
            <person name="Louis A."/>
            <person name="Herpin A."/>
            <person name="Echchiki A."/>
            <person name="Berthelot C."/>
            <person name="Parey E."/>
            <person name="Roest-Crollius H."/>
            <person name="Braasch I."/>
            <person name="Postlethwait J."/>
            <person name="Bobe J."/>
            <person name="Montfort J."/>
            <person name="Bouchez O."/>
            <person name="Begum T."/>
            <person name="Mejri S."/>
            <person name="Adams A."/>
            <person name="Chen W.-J."/>
            <person name="Guiguen Y."/>
        </authorList>
    </citation>
    <scope>NUCLEOTIDE SEQUENCE</scope>
    <source>
        <tissue evidence="3">Blood</tissue>
    </source>
</reference>
<dbReference type="PANTHER" id="PTHR14965">
    <property type="entry name" value="SI:CH73-248E21.1"/>
    <property type="match status" value="1"/>
</dbReference>
<dbReference type="InterPro" id="IPR002475">
    <property type="entry name" value="Bcl2-like"/>
</dbReference>
<gene>
    <name evidence="3" type="ORF">AGOR_G00185440</name>
</gene>
<dbReference type="Proteomes" id="UP000829720">
    <property type="component" value="Unassembled WGS sequence"/>
</dbReference>
<evidence type="ECO:0000256" key="2">
    <source>
        <dbReference type="ARBA" id="ARBA00022703"/>
    </source>
</evidence>
<dbReference type="InterPro" id="IPR036834">
    <property type="entry name" value="Bcl-2-like_sf"/>
</dbReference>
<comment type="caution">
    <text evidence="3">The sequence shown here is derived from an EMBL/GenBank/DDBJ whole genome shotgun (WGS) entry which is preliminary data.</text>
</comment>
<dbReference type="OrthoDB" id="9948726at2759"/>
<dbReference type="GO" id="GO:2001236">
    <property type="term" value="P:regulation of extrinsic apoptotic signaling pathway"/>
    <property type="evidence" value="ECO:0007669"/>
    <property type="project" value="TreeGrafter"/>
</dbReference>
<name>A0A8T3CW06_9TELE</name>
<dbReference type="EMBL" id="JAERUA010000017">
    <property type="protein sequence ID" value="KAI1888466.1"/>
    <property type="molecule type" value="Genomic_DNA"/>
</dbReference>
<organism evidence="3 4">
    <name type="scientific">Albula goreensis</name>
    <dbReference type="NCBI Taxonomy" id="1534307"/>
    <lineage>
        <taxon>Eukaryota</taxon>
        <taxon>Metazoa</taxon>
        <taxon>Chordata</taxon>
        <taxon>Craniata</taxon>
        <taxon>Vertebrata</taxon>
        <taxon>Euteleostomi</taxon>
        <taxon>Actinopterygii</taxon>
        <taxon>Neopterygii</taxon>
        <taxon>Teleostei</taxon>
        <taxon>Albuliformes</taxon>
        <taxon>Albulidae</taxon>
        <taxon>Albula</taxon>
    </lineage>
</organism>
<keyword evidence="1" id="KW-0597">Phosphoprotein</keyword>
<dbReference type="AlphaFoldDB" id="A0A8T3CW06"/>
<evidence type="ECO:0000313" key="3">
    <source>
        <dbReference type="EMBL" id="KAI1888466.1"/>
    </source>
</evidence>
<dbReference type="PROSITE" id="PS50062">
    <property type="entry name" value="BCL2_FAMILY"/>
    <property type="match status" value="1"/>
</dbReference>
<sequence>MEAVGTNGAVPEMSKDSMEFRLLMAYTKKRKQPIRLVFQSARLESAQVPDKRRKVKAVGSMAAPGVLDNVADKLTNIADSVKLESGDIEPDGPDDVIQRVVELLRESGDRLNEEMKKDETLAKTLRSCFSYSMFESVTNLFLDRVDPSTIPSTKSAEQAKIALTFEVTNRLTAVDCHPMNMLMGFGAKYLQDNFSTWVKQRGGWEKAFEDDEEVQ</sequence>
<dbReference type="PANTHER" id="PTHR14965:SF1">
    <property type="entry name" value="APOPTOSIS FACILITATOR BCL-2-LIKE PROTEIN 14"/>
    <property type="match status" value="1"/>
</dbReference>
<dbReference type="Gene3D" id="1.10.437.10">
    <property type="entry name" value="Blc2-like"/>
    <property type="match status" value="1"/>
</dbReference>
<evidence type="ECO:0008006" key="5">
    <source>
        <dbReference type="Google" id="ProtNLM"/>
    </source>
</evidence>
<keyword evidence="4" id="KW-1185">Reference proteome</keyword>
<evidence type="ECO:0000256" key="1">
    <source>
        <dbReference type="ARBA" id="ARBA00022553"/>
    </source>
</evidence>
<evidence type="ECO:0000313" key="4">
    <source>
        <dbReference type="Proteomes" id="UP000829720"/>
    </source>
</evidence>